<dbReference type="PANTHER" id="PTHR13061">
    <property type="entry name" value="DYNACTIN SUBUNIT P25"/>
    <property type="match status" value="1"/>
</dbReference>
<accession>A0A511DDJ0</accession>
<feature type="compositionally biased region" description="Basic and acidic residues" evidence="1">
    <location>
        <begin position="23"/>
        <end position="45"/>
    </location>
</feature>
<dbReference type="AlphaFoldDB" id="A0A511DDJ0"/>
<evidence type="ECO:0000313" key="2">
    <source>
        <dbReference type="EMBL" id="GEL22597.1"/>
    </source>
</evidence>
<proteinExistence type="predicted"/>
<dbReference type="InterPro" id="IPR047324">
    <property type="entry name" value="LbH_gamma_CA-like"/>
</dbReference>
<dbReference type="PANTHER" id="PTHR13061:SF29">
    <property type="entry name" value="GAMMA CARBONIC ANHYDRASE-LIKE 1, MITOCHONDRIAL-RELATED"/>
    <property type="match status" value="1"/>
</dbReference>
<dbReference type="InterPro" id="IPR001451">
    <property type="entry name" value="Hexapep"/>
</dbReference>
<dbReference type="Proteomes" id="UP000321685">
    <property type="component" value="Unassembled WGS sequence"/>
</dbReference>
<feature type="region of interest" description="Disordered" evidence="1">
    <location>
        <begin position="1"/>
        <end position="66"/>
    </location>
</feature>
<evidence type="ECO:0000313" key="3">
    <source>
        <dbReference type="Proteomes" id="UP000321685"/>
    </source>
</evidence>
<name>A0A511DDJ0_9PSEU</name>
<gene>
    <name evidence="2" type="ORF">PSU4_15510</name>
</gene>
<evidence type="ECO:0000256" key="1">
    <source>
        <dbReference type="SAM" id="MobiDB-lite"/>
    </source>
</evidence>
<dbReference type="CDD" id="cd04645">
    <property type="entry name" value="LbH_gamma_CA_like"/>
    <property type="match status" value="1"/>
</dbReference>
<protein>
    <recommendedName>
        <fullName evidence="4">Gamma carbonic anhydrase family protein</fullName>
    </recommendedName>
</protein>
<dbReference type="Gene3D" id="2.160.10.10">
    <property type="entry name" value="Hexapeptide repeat proteins"/>
    <property type="match status" value="1"/>
</dbReference>
<organism evidence="2 3">
    <name type="scientific">Pseudonocardia sulfidoxydans NBRC 16205</name>
    <dbReference type="NCBI Taxonomy" id="1223511"/>
    <lineage>
        <taxon>Bacteria</taxon>
        <taxon>Bacillati</taxon>
        <taxon>Actinomycetota</taxon>
        <taxon>Actinomycetes</taxon>
        <taxon>Pseudonocardiales</taxon>
        <taxon>Pseudonocardiaceae</taxon>
        <taxon>Pseudonocardia</taxon>
    </lineage>
</organism>
<sequence>MRPGVRTRRPEGRSVGGSGTCSHDNRNRRDDDTHPGDDQRRDERPGTGSGEEAPEQRGRHPGPVRGRLIRQARPMPLFSFEGVTPTMHPDAWIAPTATLVGDVHVEADASIWYNAVLRADFGRIIVREGANVQDGSVLHGGDDPITEVGPGATIGHLCVVHGCVIGAEAVIGNGATIQDGARVGARCLVGAGSTVAPGKVVDDGTLVLGDVTASPRGPLTGSAAWWVRTNPDTYRLLARRHRDGVSPVVG</sequence>
<dbReference type="EMBL" id="BJVJ01000010">
    <property type="protein sequence ID" value="GEL22597.1"/>
    <property type="molecule type" value="Genomic_DNA"/>
</dbReference>
<evidence type="ECO:0008006" key="4">
    <source>
        <dbReference type="Google" id="ProtNLM"/>
    </source>
</evidence>
<reference evidence="2 3" key="1">
    <citation type="submission" date="2019-07" db="EMBL/GenBank/DDBJ databases">
        <title>Whole genome shotgun sequence of Pseudonocardia sulfidoxydans NBRC 16205.</title>
        <authorList>
            <person name="Hosoyama A."/>
            <person name="Uohara A."/>
            <person name="Ohji S."/>
            <person name="Ichikawa N."/>
        </authorList>
    </citation>
    <scope>NUCLEOTIDE SEQUENCE [LARGE SCALE GENOMIC DNA]</scope>
    <source>
        <strain evidence="2 3">NBRC 16205</strain>
    </source>
</reference>
<dbReference type="SUPFAM" id="SSF51161">
    <property type="entry name" value="Trimeric LpxA-like enzymes"/>
    <property type="match status" value="1"/>
</dbReference>
<dbReference type="InterPro" id="IPR050484">
    <property type="entry name" value="Transf_Hexapept/Carb_Anhydrase"/>
</dbReference>
<keyword evidence="3" id="KW-1185">Reference proteome</keyword>
<comment type="caution">
    <text evidence="2">The sequence shown here is derived from an EMBL/GenBank/DDBJ whole genome shotgun (WGS) entry which is preliminary data.</text>
</comment>
<dbReference type="Pfam" id="PF00132">
    <property type="entry name" value="Hexapep"/>
    <property type="match status" value="1"/>
</dbReference>
<dbReference type="InterPro" id="IPR011004">
    <property type="entry name" value="Trimer_LpxA-like_sf"/>
</dbReference>